<sequence length="122" mass="13560">MHTNPSRQVVFLGVNTQGNLLPLSTPLANQQLVFRCIINTEAGGTSRSRLRSPPAYMPADCAVPLLTRAEQNPTFTPMLHFTTRSRLNETQPAPSMYVDCGKRVMLTDTKIEMEEAVSQQLI</sequence>
<name>A0AAV7LIB7_PLEWA</name>
<proteinExistence type="predicted"/>
<gene>
    <name evidence="1" type="ORF">NDU88_003932</name>
</gene>
<protein>
    <submittedName>
        <fullName evidence="1">Uncharacterized protein</fullName>
    </submittedName>
</protein>
<evidence type="ECO:0000313" key="2">
    <source>
        <dbReference type="Proteomes" id="UP001066276"/>
    </source>
</evidence>
<dbReference type="AlphaFoldDB" id="A0AAV7LIB7"/>
<reference evidence="1" key="1">
    <citation type="journal article" date="2022" name="bioRxiv">
        <title>Sequencing and chromosome-scale assembly of the giantPleurodeles waltlgenome.</title>
        <authorList>
            <person name="Brown T."/>
            <person name="Elewa A."/>
            <person name="Iarovenko S."/>
            <person name="Subramanian E."/>
            <person name="Araus A.J."/>
            <person name="Petzold A."/>
            <person name="Susuki M."/>
            <person name="Suzuki K.-i.T."/>
            <person name="Hayashi T."/>
            <person name="Toyoda A."/>
            <person name="Oliveira C."/>
            <person name="Osipova E."/>
            <person name="Leigh N.D."/>
            <person name="Simon A."/>
            <person name="Yun M.H."/>
        </authorList>
    </citation>
    <scope>NUCLEOTIDE SEQUENCE</scope>
    <source>
        <strain evidence="1">20211129_DDA</strain>
        <tissue evidence="1">Liver</tissue>
    </source>
</reference>
<organism evidence="1 2">
    <name type="scientific">Pleurodeles waltl</name>
    <name type="common">Iberian ribbed newt</name>
    <dbReference type="NCBI Taxonomy" id="8319"/>
    <lineage>
        <taxon>Eukaryota</taxon>
        <taxon>Metazoa</taxon>
        <taxon>Chordata</taxon>
        <taxon>Craniata</taxon>
        <taxon>Vertebrata</taxon>
        <taxon>Euteleostomi</taxon>
        <taxon>Amphibia</taxon>
        <taxon>Batrachia</taxon>
        <taxon>Caudata</taxon>
        <taxon>Salamandroidea</taxon>
        <taxon>Salamandridae</taxon>
        <taxon>Pleurodelinae</taxon>
        <taxon>Pleurodeles</taxon>
    </lineage>
</organism>
<evidence type="ECO:0000313" key="1">
    <source>
        <dbReference type="EMBL" id="KAJ1090803.1"/>
    </source>
</evidence>
<dbReference type="EMBL" id="JANPWB010000015">
    <property type="protein sequence ID" value="KAJ1090803.1"/>
    <property type="molecule type" value="Genomic_DNA"/>
</dbReference>
<comment type="caution">
    <text evidence="1">The sequence shown here is derived from an EMBL/GenBank/DDBJ whole genome shotgun (WGS) entry which is preliminary data.</text>
</comment>
<dbReference type="Proteomes" id="UP001066276">
    <property type="component" value="Chromosome 11"/>
</dbReference>
<keyword evidence="2" id="KW-1185">Reference proteome</keyword>
<accession>A0AAV7LIB7</accession>